<dbReference type="AlphaFoldDB" id="A0A0Q0SBK6"/>
<evidence type="ECO:0000313" key="1">
    <source>
        <dbReference type="EMBL" id="KQB41451.1"/>
    </source>
</evidence>
<sequence length="223" mass="25574">MMNYQVVIKNIDTVNEVEGYWSDEDFVQLLEKFNYPDGATADKASLPELLEMAISDYEPNEAAEIVLGYKFSDRLTDGQIEQISHNMLIDKVCEEYPEIDMQGTLFHINQLLFKAYNGKFPNAKASIVHFAMTPTDGDAQKLTAENVLKLLNSGLSDRNLIKRLFENQISQNIPFPEAEAIVWELTTEDNVNYNLVTSENWINKEDIIEYEFESVLEDIEEEA</sequence>
<name>A0A0Q0SBK6_9FLAO</name>
<proteinExistence type="predicted"/>
<evidence type="ECO:0000313" key="2">
    <source>
        <dbReference type="Proteomes" id="UP000050443"/>
    </source>
</evidence>
<dbReference type="EMBL" id="JRLF01000007">
    <property type="protein sequence ID" value="KQB41451.1"/>
    <property type="molecule type" value="Genomic_DNA"/>
</dbReference>
<comment type="caution">
    <text evidence="1">The sequence shown here is derived from an EMBL/GenBank/DDBJ whole genome shotgun (WGS) entry which is preliminary data.</text>
</comment>
<organism evidence="1 2">
    <name type="scientific">Flavobacterium aquidurense</name>
    <dbReference type="NCBI Taxonomy" id="362413"/>
    <lineage>
        <taxon>Bacteria</taxon>
        <taxon>Pseudomonadati</taxon>
        <taxon>Bacteroidota</taxon>
        <taxon>Flavobacteriia</taxon>
        <taxon>Flavobacteriales</taxon>
        <taxon>Flavobacteriaceae</taxon>
        <taxon>Flavobacterium</taxon>
    </lineage>
</organism>
<dbReference type="RefSeq" id="WP_245176783.1">
    <property type="nucleotide sequence ID" value="NZ_JRLF01000007.1"/>
</dbReference>
<protein>
    <submittedName>
        <fullName evidence="1">Uncharacterized protein</fullName>
    </submittedName>
</protein>
<dbReference type="PATRIC" id="fig|362413.3.peg.3722"/>
<dbReference type="Proteomes" id="UP000050443">
    <property type="component" value="Unassembled WGS sequence"/>
</dbReference>
<accession>A0A0Q0SBK6</accession>
<reference evidence="1 2" key="1">
    <citation type="submission" date="2014-09" db="EMBL/GenBank/DDBJ databases">
        <title>Genome sequence of Flavobacterium aquidurense RC62.</title>
        <authorList>
            <person name="Kim J.F."/>
            <person name="Kwak M.-J."/>
        </authorList>
    </citation>
    <scope>NUCLEOTIDE SEQUENCE [LARGE SCALE GENOMIC DNA]</scope>
    <source>
        <strain evidence="1 2">RC62</strain>
    </source>
</reference>
<gene>
    <name evidence="1" type="ORF">RC62_3796</name>
</gene>